<evidence type="ECO:0000313" key="1">
    <source>
        <dbReference type="EMBL" id="CRZ01481.1"/>
    </source>
</evidence>
<name>A0A0H5QJI7_9EUKA</name>
<accession>A0A0H5QJI7</accession>
<reference evidence="1" key="1">
    <citation type="submission" date="2015-04" db="EMBL/GenBank/DDBJ databases">
        <title>The genome sequence of the plant pathogenic Rhizarian Plasmodiophora brassicae reveals insights in its biotrophic life cycle and the origin of chitin synthesis.</title>
        <authorList>
            <person name="Schwelm A."/>
            <person name="Fogelqvist J."/>
            <person name="Knaust A."/>
            <person name="Julke S."/>
            <person name="Lilja T."/>
            <person name="Dhandapani V."/>
            <person name="Bonilla-Rosso G."/>
            <person name="Karlsson M."/>
            <person name="Shevchenko A."/>
            <person name="Choi S.R."/>
            <person name="Kim H.G."/>
            <person name="Park J.Y."/>
            <person name="Lim Y.P."/>
            <person name="Ludwig-Muller J."/>
            <person name="Dixelius C."/>
        </authorList>
    </citation>
    <scope>NUCLEOTIDE SEQUENCE</scope>
    <source>
        <tissue evidence="1">Potato root galls</tissue>
    </source>
</reference>
<dbReference type="AlphaFoldDB" id="A0A0H5QJI7"/>
<sequence length="150" mass="17658">MIDNKFKEWEMVVKEFIKDPDNFHLSIRDANEKKSQIQIELRCKKKDDEAMISTNERFAEISVSPHPEEDNQIIRQEPINIYVPMTPSSSSVRVEEITSQINGKQEADYDKKIEELLNESQGKDDKNEDKIDKLIMMMTELITLFKEHLQ</sequence>
<organism evidence="1">
    <name type="scientific">Spongospora subterranea</name>
    <dbReference type="NCBI Taxonomy" id="70186"/>
    <lineage>
        <taxon>Eukaryota</taxon>
        <taxon>Sar</taxon>
        <taxon>Rhizaria</taxon>
        <taxon>Endomyxa</taxon>
        <taxon>Phytomyxea</taxon>
        <taxon>Plasmodiophorida</taxon>
        <taxon>Plasmodiophoridae</taxon>
        <taxon>Spongospora</taxon>
    </lineage>
</organism>
<proteinExistence type="predicted"/>
<protein>
    <submittedName>
        <fullName evidence="1">Uncharacterized protein</fullName>
    </submittedName>
</protein>
<dbReference type="EMBL" id="HACM01001039">
    <property type="protein sequence ID" value="CRZ01481.1"/>
    <property type="molecule type" value="Transcribed_RNA"/>
</dbReference>
<dbReference type="EMBL" id="HACM01001040">
    <property type="protein sequence ID" value="CRZ01482.1"/>
    <property type="molecule type" value="Transcribed_RNA"/>
</dbReference>